<dbReference type="Pfam" id="PF05051">
    <property type="entry name" value="COX17"/>
    <property type="match status" value="1"/>
</dbReference>
<dbReference type="Proteomes" id="UP000033140">
    <property type="component" value="Unassembled WGS sequence"/>
</dbReference>
<reference evidence="11 12" key="3">
    <citation type="journal article" date="2015" name="Genome Announc.">
        <title>Draft Genome Sequence of the Archiascomycetous Yeast Saitoella complicata.</title>
        <authorList>
            <person name="Yamauchi K."/>
            <person name="Kondo S."/>
            <person name="Hamamoto M."/>
            <person name="Takahashi Y."/>
            <person name="Ogura Y."/>
            <person name="Hayashi T."/>
            <person name="Nishida H."/>
        </authorList>
    </citation>
    <scope>NUCLEOTIDE SEQUENCE [LARGE SCALE GENOMIC DNA]</scope>
    <source>
        <strain evidence="11 12">NRRL Y-17804</strain>
    </source>
</reference>
<dbReference type="InterPro" id="IPR007745">
    <property type="entry name" value="Cyt_c_oxidase_Cu-chaperone"/>
</dbReference>
<evidence type="ECO:0000256" key="7">
    <source>
        <dbReference type="ARBA" id="ARBA00023186"/>
    </source>
</evidence>
<dbReference type="InterPro" id="IPR006671">
    <property type="entry name" value="Cyclin_N"/>
</dbReference>
<evidence type="ECO:0000256" key="8">
    <source>
        <dbReference type="PIRSR" id="PIRSR607745-1"/>
    </source>
</evidence>
<dbReference type="GO" id="GO:0006357">
    <property type="term" value="P:regulation of transcription by RNA polymerase II"/>
    <property type="evidence" value="ECO:0007669"/>
    <property type="project" value="InterPro"/>
</dbReference>
<dbReference type="InterPro" id="IPR009069">
    <property type="entry name" value="Cys_alpha_HP_mot_SF"/>
</dbReference>
<dbReference type="SUPFAM" id="SSF47954">
    <property type="entry name" value="Cyclin-like"/>
    <property type="match status" value="1"/>
</dbReference>
<dbReference type="InterPro" id="IPR036915">
    <property type="entry name" value="Cyclin-like_sf"/>
</dbReference>
<feature type="binding site" evidence="8">
    <location>
        <position position="16"/>
    </location>
    <ligand>
        <name>Cu cation</name>
        <dbReference type="ChEBI" id="CHEBI:23378"/>
    </ligand>
</feature>
<reference evidence="11 12" key="1">
    <citation type="journal article" date="2011" name="J. Gen. Appl. Microbiol.">
        <title>Draft genome sequencing of the enigmatic yeast Saitoella complicata.</title>
        <authorList>
            <person name="Nishida H."/>
            <person name="Hamamoto M."/>
            <person name="Sugiyama J."/>
        </authorList>
    </citation>
    <scope>NUCLEOTIDE SEQUENCE [LARGE SCALE GENOMIC DNA]</scope>
    <source>
        <strain evidence="11 12">NRRL Y-17804</strain>
    </source>
</reference>
<reference evidence="11 12" key="2">
    <citation type="journal article" date="2014" name="J. Gen. Appl. Microbiol.">
        <title>The early diverging ascomycetous budding yeast Saitoella complicata has three histone deacetylases belonging to the Clr6, Hos2, and Rpd3 lineages.</title>
        <authorList>
            <person name="Nishida H."/>
            <person name="Matsumoto T."/>
            <person name="Kondo S."/>
            <person name="Hamamoto M."/>
            <person name="Yoshikawa H."/>
        </authorList>
    </citation>
    <scope>NUCLEOTIDE SEQUENCE [LARGE SCALE GENOMIC DNA]</scope>
    <source>
        <strain evidence="11 12">NRRL Y-17804</strain>
    </source>
</reference>
<comment type="caution">
    <text evidence="11">The sequence shown here is derived from an EMBL/GenBank/DDBJ whole genome shotgun (WGS) entry which is preliminary data.</text>
</comment>
<dbReference type="EMBL" id="BACD03000061">
    <property type="protein sequence ID" value="GAO52171.1"/>
    <property type="molecule type" value="Genomic_DNA"/>
</dbReference>
<evidence type="ECO:0000256" key="4">
    <source>
        <dbReference type="ARBA" id="ARBA00023008"/>
    </source>
</evidence>
<evidence type="ECO:0000256" key="2">
    <source>
        <dbReference type="ARBA" id="ARBA00009241"/>
    </source>
</evidence>
<keyword evidence="3 8" id="KW-0479">Metal-binding</keyword>
<evidence type="ECO:0000259" key="10">
    <source>
        <dbReference type="Pfam" id="PF00134"/>
    </source>
</evidence>
<evidence type="ECO:0000256" key="1">
    <source>
        <dbReference type="ARBA" id="ARBA00004569"/>
    </source>
</evidence>
<dbReference type="InterPro" id="IPR043198">
    <property type="entry name" value="Cyclin/Ssn8"/>
</dbReference>
<dbReference type="Gene3D" id="1.10.472.10">
    <property type="entry name" value="Cyclin-like"/>
    <property type="match status" value="1"/>
</dbReference>
<keyword evidence="5" id="KW-0496">Mitochondrion</keyword>
<comment type="similarity">
    <text evidence="2">Belongs to the COX17 family.</text>
</comment>
<evidence type="ECO:0000256" key="5">
    <source>
        <dbReference type="ARBA" id="ARBA00023128"/>
    </source>
</evidence>
<gene>
    <name evidence="11" type="ORF">G7K_6255-t2</name>
</gene>
<evidence type="ECO:0000313" key="12">
    <source>
        <dbReference type="Proteomes" id="UP000033140"/>
    </source>
</evidence>
<feature type="region of interest" description="Disordered" evidence="9">
    <location>
        <begin position="73"/>
        <end position="111"/>
    </location>
</feature>
<evidence type="ECO:0000313" key="11">
    <source>
        <dbReference type="EMBL" id="GAO52171.1"/>
    </source>
</evidence>
<dbReference type="Gene3D" id="1.10.287.1130">
    <property type="entry name" value="CytochromE C oxidase copper chaperone"/>
    <property type="match status" value="1"/>
</dbReference>
<dbReference type="Pfam" id="PF00134">
    <property type="entry name" value="Cyclin_N"/>
    <property type="match status" value="1"/>
</dbReference>
<name>A0A0E9NR68_SAICN</name>
<keyword evidence="12" id="KW-1185">Reference proteome</keyword>
<protein>
    <recommendedName>
        <fullName evidence="10">Cyclin N-terminal domain-containing protein</fullName>
    </recommendedName>
</protein>
<dbReference type="SUPFAM" id="SSF47072">
    <property type="entry name" value="Cysteine alpha-hairpin motif"/>
    <property type="match status" value="1"/>
</dbReference>
<dbReference type="STRING" id="698492.A0A0E9NR68"/>
<keyword evidence="7" id="KW-0143">Chaperone</keyword>
<proteinExistence type="inferred from homology"/>
<dbReference type="AlphaFoldDB" id="A0A0E9NR68"/>
<keyword evidence="6" id="KW-1015">Disulfide bond</keyword>
<organism evidence="11 12">
    <name type="scientific">Saitoella complicata (strain BCRC 22490 / CBS 7301 / JCM 7358 / NBRC 10748 / NRRL Y-17804)</name>
    <dbReference type="NCBI Taxonomy" id="698492"/>
    <lineage>
        <taxon>Eukaryota</taxon>
        <taxon>Fungi</taxon>
        <taxon>Dikarya</taxon>
        <taxon>Ascomycota</taxon>
        <taxon>Taphrinomycotina</taxon>
        <taxon>Taphrinomycotina incertae sedis</taxon>
        <taxon>Saitoella</taxon>
    </lineage>
</organism>
<evidence type="ECO:0000256" key="6">
    <source>
        <dbReference type="ARBA" id="ARBA00023157"/>
    </source>
</evidence>
<dbReference type="GO" id="GO:0016531">
    <property type="term" value="F:copper chaperone activity"/>
    <property type="evidence" value="ECO:0007669"/>
    <property type="project" value="InterPro"/>
</dbReference>
<evidence type="ECO:0000256" key="3">
    <source>
        <dbReference type="ARBA" id="ARBA00022723"/>
    </source>
</evidence>
<comment type="subcellular location">
    <subcellularLocation>
        <location evidence="1">Mitochondrion intermembrane space</location>
    </subcellularLocation>
</comment>
<dbReference type="GO" id="GO:0005507">
    <property type="term" value="F:copper ion binding"/>
    <property type="evidence" value="ECO:0007669"/>
    <property type="project" value="InterPro"/>
</dbReference>
<keyword evidence="4 8" id="KW-0186">Copper</keyword>
<feature type="binding site" evidence="8">
    <location>
        <position position="17"/>
    </location>
    <ligand>
        <name>Cu cation</name>
        <dbReference type="ChEBI" id="CHEBI:23378"/>
    </ligand>
</feature>
<dbReference type="GO" id="GO:0016538">
    <property type="term" value="F:cyclin-dependent protein serine/threonine kinase regulator activity"/>
    <property type="evidence" value="ECO:0007669"/>
    <property type="project" value="InterPro"/>
</dbReference>
<accession>A0A0E9NR68</accession>
<sequence length="371" mass="41888">MPAPSEAPVENKPKPCCVCKEEKQKRDECMLFSEKGVYGWLWIQDLDGRLFCVWHGSKGFHLHRSSPKVLEFPSHHVHHHGDNSPHPSPMSRRSRSRSPSSSQPPPLLTHGESTTAFLTHLADNLLLPEETLATAFLYKHRYERWNEKNKTPESQRLDEHMLAIASLSLAAKSTEHPRRLREFLLPSHTLAQPPSTPPLTFPSTLYDTLRQSLVNSEHILLRTLGFELRSDTKVPYFYLPELVSRCLGVGITEEGGVATVGVMGTALGLEARRWARWAASSRRFALGYPAKTVAVICVRKAVHELGLKIAGVKEREDWELMEEEDPDARTERMELEDGLEEFVERVAGASKGGVDLEDVREGIRDMTWAFA</sequence>
<dbReference type="PANTHER" id="PTHR10026">
    <property type="entry name" value="CYCLIN"/>
    <property type="match status" value="1"/>
</dbReference>
<feature type="domain" description="Cyclin N-terminal" evidence="10">
    <location>
        <begin position="113"/>
        <end position="228"/>
    </location>
</feature>
<evidence type="ECO:0000256" key="9">
    <source>
        <dbReference type="SAM" id="MobiDB-lite"/>
    </source>
</evidence>
<dbReference type="GO" id="GO:0005758">
    <property type="term" value="C:mitochondrial intermembrane space"/>
    <property type="evidence" value="ECO:0007669"/>
    <property type="project" value="UniProtKB-SubCell"/>
</dbReference>